<sequence>MKAFFDRPLFTGSAAVAALLILIAMLAGEGCKVMTGRLHAQ</sequence>
<accession>A0ABT1TQ23</accession>
<dbReference type="Proteomes" id="UP001524570">
    <property type="component" value="Unassembled WGS sequence"/>
</dbReference>
<reference evidence="1 2" key="1">
    <citation type="submission" date="2022-07" db="EMBL/GenBank/DDBJ databases">
        <title>Methylomonas rivi sp. nov., Methylomonas rosea sp. nov., Methylomonas aureus sp. nov. and Methylomonas subterranea sp. nov., four novel methanotrophs isolated from a freshwater creek and the deep terrestrial subsurface.</title>
        <authorList>
            <person name="Abin C."/>
            <person name="Sankaranarayanan K."/>
            <person name="Garner C."/>
            <person name="Sindelar R."/>
            <person name="Kotary K."/>
            <person name="Garner R."/>
            <person name="Barclay S."/>
            <person name="Lawson P."/>
            <person name="Krumholz L."/>
        </authorList>
    </citation>
    <scope>NUCLEOTIDE SEQUENCE [LARGE SCALE GENOMIC DNA]</scope>
    <source>
        <strain evidence="1 2">WSC-7</strain>
    </source>
</reference>
<protein>
    <submittedName>
        <fullName evidence="1">Uncharacterized protein</fullName>
    </submittedName>
</protein>
<evidence type="ECO:0000313" key="1">
    <source>
        <dbReference type="EMBL" id="MCQ8116133.1"/>
    </source>
</evidence>
<dbReference type="RefSeq" id="WP_256605410.1">
    <property type="nucleotide sequence ID" value="NZ_JANIBL010000003.1"/>
</dbReference>
<keyword evidence="2" id="KW-1185">Reference proteome</keyword>
<name>A0ABT1TQ23_9GAMM</name>
<evidence type="ECO:0000313" key="2">
    <source>
        <dbReference type="Proteomes" id="UP001524570"/>
    </source>
</evidence>
<comment type="caution">
    <text evidence="1">The sequence shown here is derived from an EMBL/GenBank/DDBJ whole genome shotgun (WGS) entry which is preliminary data.</text>
</comment>
<proteinExistence type="predicted"/>
<gene>
    <name evidence="1" type="ORF">NP589_01770</name>
</gene>
<dbReference type="EMBL" id="JANIBL010000003">
    <property type="protein sequence ID" value="MCQ8116133.1"/>
    <property type="molecule type" value="Genomic_DNA"/>
</dbReference>
<organism evidence="1 2">
    <name type="scientific">Methylomonas rosea</name>
    <dbReference type="NCBI Taxonomy" id="2952227"/>
    <lineage>
        <taxon>Bacteria</taxon>
        <taxon>Pseudomonadati</taxon>
        <taxon>Pseudomonadota</taxon>
        <taxon>Gammaproteobacteria</taxon>
        <taxon>Methylococcales</taxon>
        <taxon>Methylococcaceae</taxon>
        <taxon>Methylomonas</taxon>
    </lineage>
</organism>